<dbReference type="KEGG" id="ckh:LVJ77_02400"/>
<dbReference type="EMBL" id="CP091521">
    <property type="protein sequence ID" value="UOP05137.1"/>
    <property type="molecule type" value="Genomic_DNA"/>
</dbReference>
<evidence type="ECO:0000313" key="5">
    <source>
        <dbReference type="Proteomes" id="UP000831534"/>
    </source>
</evidence>
<evidence type="ECO:0000256" key="1">
    <source>
        <dbReference type="ARBA" id="ARBA00005369"/>
    </source>
</evidence>
<accession>A0A8T9MU45</accession>
<dbReference type="InterPro" id="IPR000682">
    <property type="entry name" value="PCMT"/>
</dbReference>
<evidence type="ECO:0000313" key="4">
    <source>
        <dbReference type="EMBL" id="UOP05137.1"/>
    </source>
</evidence>
<dbReference type="PANTHER" id="PTHR11579:SF18">
    <property type="entry name" value="PROTEIN-L-ISOASPARTATE O-METHYLTRANSFERASE"/>
    <property type="match status" value="1"/>
</dbReference>
<comment type="similarity">
    <text evidence="1">Belongs to the methyltransferase superfamily. L-isoaspartyl/D-aspartyl protein methyltransferase family.</text>
</comment>
<dbReference type="CDD" id="cd02440">
    <property type="entry name" value="AdoMet_MTases"/>
    <property type="match status" value="1"/>
</dbReference>
<reference evidence="4" key="1">
    <citation type="journal article" date="2022" name="Res Sq">
        <title>Evolution of multicellular longitudinally dividing oral cavity symbionts (Neisseriaceae).</title>
        <authorList>
            <person name="Nyongesa S."/>
            <person name="Weber P."/>
            <person name="Bernet E."/>
            <person name="Pullido F."/>
            <person name="Nieckarz M."/>
            <person name="Delaby M."/>
            <person name="Nieves C."/>
            <person name="Viehboeck T."/>
            <person name="Krause N."/>
            <person name="Rivera-Millot A."/>
            <person name="Nakamura A."/>
            <person name="Vischer N."/>
            <person name="VanNieuwenhze M."/>
            <person name="Brun Y."/>
            <person name="Cava F."/>
            <person name="Bulgheresi S."/>
            <person name="Veyrier F."/>
        </authorList>
    </citation>
    <scope>NUCLEOTIDE SEQUENCE</scope>
    <source>
        <strain evidence="4">17694</strain>
    </source>
</reference>
<reference evidence="4" key="2">
    <citation type="submission" date="2024-09" db="EMBL/GenBank/DDBJ databases">
        <authorList>
            <person name="Veyrier F.J."/>
        </authorList>
    </citation>
    <scope>NUCLEOTIDE SEQUENCE</scope>
    <source>
        <strain evidence="4">17694</strain>
    </source>
</reference>
<dbReference type="GO" id="GO:0005737">
    <property type="term" value="C:cytoplasm"/>
    <property type="evidence" value="ECO:0007669"/>
    <property type="project" value="TreeGrafter"/>
</dbReference>
<keyword evidence="5" id="KW-1185">Reference proteome</keyword>
<proteinExistence type="inferred from homology"/>
<dbReference type="PANTHER" id="PTHR11579">
    <property type="entry name" value="PROTEIN-L-ISOASPARTATE O-METHYLTRANSFERASE"/>
    <property type="match status" value="1"/>
</dbReference>
<protein>
    <recommendedName>
        <fullName evidence="2">Protein-L-isoaspartate O-methyltransferase</fullName>
    </recommendedName>
    <alternativeName>
        <fullName evidence="3">Protein L-isoaspartyl methyltransferase</fullName>
    </alternativeName>
</protein>
<dbReference type="GO" id="GO:0004719">
    <property type="term" value="F:protein-L-isoaspartate (D-aspartate) O-methyltransferase activity"/>
    <property type="evidence" value="ECO:0007669"/>
    <property type="project" value="InterPro"/>
</dbReference>
<dbReference type="InterPro" id="IPR029063">
    <property type="entry name" value="SAM-dependent_MTases_sf"/>
</dbReference>
<dbReference type="Proteomes" id="UP000831534">
    <property type="component" value="Chromosome"/>
</dbReference>
<gene>
    <name evidence="4" type="ORF">LVJ77_02400</name>
</gene>
<dbReference type="AlphaFoldDB" id="A0A8T9MU45"/>
<evidence type="ECO:0000256" key="2">
    <source>
        <dbReference type="ARBA" id="ARBA00013346"/>
    </source>
</evidence>
<dbReference type="SUPFAM" id="SSF53335">
    <property type="entry name" value="S-adenosyl-L-methionine-dependent methyltransferases"/>
    <property type="match status" value="1"/>
</dbReference>
<organism evidence="4 5">
    <name type="scientific">Conchiformibius kuhniae</name>
    <dbReference type="NCBI Taxonomy" id="211502"/>
    <lineage>
        <taxon>Bacteria</taxon>
        <taxon>Pseudomonadati</taxon>
        <taxon>Pseudomonadota</taxon>
        <taxon>Betaproteobacteria</taxon>
        <taxon>Neisseriales</taxon>
        <taxon>Neisseriaceae</taxon>
        <taxon>Conchiformibius</taxon>
    </lineage>
</organism>
<dbReference type="Pfam" id="PF01135">
    <property type="entry name" value="PCMT"/>
    <property type="match status" value="1"/>
</dbReference>
<name>A0A8T9MU45_9NEIS</name>
<sequence length="219" mass="24058">MDFEQARFNMVEQQIRPWNVLDFDVLDAVADIPREAFVMDAQRGYAYSDLPLVLPNGGYMLEPKIVARMIQGLALKKTDNVLEVGTGSGYATAILASLAGQVQTFDTDSTQLHTAKAVLDRLDFHNIRYEHGDGFAECHSHDRYDAVYIGGGLPAVPENLKARLNDGGRMVVIAGKAPVQHCLLITRQGDEFAQTVLFDTLVTGLDAKSVPAQSAKFKF</sequence>
<dbReference type="RefSeq" id="WP_027008778.1">
    <property type="nucleotide sequence ID" value="NZ_CP091521.1"/>
</dbReference>
<dbReference type="Gene3D" id="3.40.50.150">
    <property type="entry name" value="Vaccinia Virus protein VP39"/>
    <property type="match status" value="1"/>
</dbReference>
<evidence type="ECO:0000256" key="3">
    <source>
        <dbReference type="ARBA" id="ARBA00030757"/>
    </source>
</evidence>